<evidence type="ECO:0000256" key="1">
    <source>
        <dbReference type="ARBA" id="ARBA00013194"/>
    </source>
</evidence>
<accession>A0ABR6N1I0</accession>
<dbReference type="GO" id="GO:0003755">
    <property type="term" value="F:peptidyl-prolyl cis-trans isomerase activity"/>
    <property type="evidence" value="ECO:0007669"/>
    <property type="project" value="UniProtKB-EC"/>
</dbReference>
<name>A0ABR6N1I0_9SPHN</name>
<dbReference type="Pfam" id="PF00160">
    <property type="entry name" value="Pro_isomerase"/>
    <property type="match status" value="1"/>
</dbReference>
<feature type="chain" id="PRO_5047484221" description="peptidylprolyl isomerase" evidence="4">
    <location>
        <begin position="18"/>
        <end position="283"/>
    </location>
</feature>
<keyword evidence="7" id="KW-1185">Reference proteome</keyword>
<protein>
    <recommendedName>
        <fullName evidence="1">peptidylprolyl isomerase</fullName>
        <ecNumber evidence="1">5.2.1.8</ecNumber>
    </recommendedName>
</protein>
<feature type="domain" description="PPIase cyclophilin-type" evidence="5">
    <location>
        <begin position="47"/>
        <end position="207"/>
    </location>
</feature>
<dbReference type="EMBL" id="JACIJN010000002">
    <property type="protein sequence ID" value="MBB5724653.1"/>
    <property type="molecule type" value="Genomic_DNA"/>
</dbReference>
<evidence type="ECO:0000313" key="7">
    <source>
        <dbReference type="Proteomes" id="UP000560131"/>
    </source>
</evidence>
<proteinExistence type="predicted"/>
<evidence type="ECO:0000313" key="6">
    <source>
        <dbReference type="EMBL" id="MBB5724653.1"/>
    </source>
</evidence>
<dbReference type="PANTHER" id="PTHR43246">
    <property type="entry name" value="PEPTIDYL-PROLYL CIS-TRANS ISOMERASE CYP38, CHLOROPLASTIC"/>
    <property type="match status" value="1"/>
</dbReference>
<reference evidence="6 7" key="1">
    <citation type="submission" date="2020-08" db="EMBL/GenBank/DDBJ databases">
        <title>Genomic Encyclopedia of Type Strains, Phase IV (KMG-IV): sequencing the most valuable type-strain genomes for metagenomic binning, comparative biology and taxonomic classification.</title>
        <authorList>
            <person name="Goeker M."/>
        </authorList>
    </citation>
    <scope>NUCLEOTIDE SEQUENCE [LARGE SCALE GENOMIC DNA]</scope>
    <source>
        <strain evidence="6 7">DSM 101535</strain>
    </source>
</reference>
<dbReference type="RefSeq" id="WP_184033078.1">
    <property type="nucleotide sequence ID" value="NZ_BAABAR010000007.1"/>
</dbReference>
<feature type="signal peptide" evidence="4">
    <location>
        <begin position="1"/>
        <end position="17"/>
    </location>
</feature>
<sequence length="283" mass="30729">MSTLAALLLLTQAPAAATPASHEPIASDWRTIPDDELLVMRLKGDRIVVIRLAAAYAPLHVASIRILAHAHWWDGLSVYRVQENWVAQWGDATEQKPLAPGVPSHLPPEFEIARFAPAQTLTRPDPHSAISGITADGWPVASDGRGHAWLTHCYGMVNVARDADPTSGSGAEMSTPIGQSARRLDRNYALVGRIIAGMQYLSSLPRSDAPMGVYADAAERTPIVAMRLASDMPAAERPRYQYRAADNQRFAAMIRRRENPPAPTIGGGGIEVCEVPLEVRRVP</sequence>
<dbReference type="InterPro" id="IPR044665">
    <property type="entry name" value="E_coli_cyclophilin_A-like"/>
</dbReference>
<evidence type="ECO:0000256" key="3">
    <source>
        <dbReference type="ARBA" id="ARBA00023235"/>
    </source>
</evidence>
<dbReference type="SUPFAM" id="SSF50891">
    <property type="entry name" value="Cyclophilin-like"/>
    <property type="match status" value="1"/>
</dbReference>
<dbReference type="InterPro" id="IPR002130">
    <property type="entry name" value="Cyclophilin-type_PPIase_dom"/>
</dbReference>
<organism evidence="6 7">
    <name type="scientific">Sphingomonas endophytica</name>
    <dbReference type="NCBI Taxonomy" id="869719"/>
    <lineage>
        <taxon>Bacteria</taxon>
        <taxon>Pseudomonadati</taxon>
        <taxon>Pseudomonadota</taxon>
        <taxon>Alphaproteobacteria</taxon>
        <taxon>Sphingomonadales</taxon>
        <taxon>Sphingomonadaceae</taxon>
        <taxon>Sphingomonas</taxon>
    </lineage>
</organism>
<dbReference type="Proteomes" id="UP000560131">
    <property type="component" value="Unassembled WGS sequence"/>
</dbReference>
<dbReference type="EC" id="5.2.1.8" evidence="1"/>
<gene>
    <name evidence="6" type="ORF">FHS97_000561</name>
</gene>
<evidence type="ECO:0000256" key="2">
    <source>
        <dbReference type="ARBA" id="ARBA00023110"/>
    </source>
</evidence>
<dbReference type="Gene3D" id="2.40.100.10">
    <property type="entry name" value="Cyclophilin-like"/>
    <property type="match status" value="1"/>
</dbReference>
<evidence type="ECO:0000259" key="5">
    <source>
        <dbReference type="Pfam" id="PF00160"/>
    </source>
</evidence>
<keyword evidence="4" id="KW-0732">Signal</keyword>
<keyword evidence="2" id="KW-0697">Rotamase</keyword>
<keyword evidence="3 6" id="KW-0413">Isomerase</keyword>
<dbReference type="InterPro" id="IPR029000">
    <property type="entry name" value="Cyclophilin-like_dom_sf"/>
</dbReference>
<evidence type="ECO:0000256" key="4">
    <source>
        <dbReference type="SAM" id="SignalP"/>
    </source>
</evidence>
<comment type="caution">
    <text evidence="6">The sequence shown here is derived from an EMBL/GenBank/DDBJ whole genome shotgun (WGS) entry which is preliminary data.</text>
</comment>